<protein>
    <submittedName>
        <fullName evidence="1">Uncharacterized protein</fullName>
    </submittedName>
</protein>
<organism evidence="1">
    <name type="scientific">Pithovirus LCPAC304</name>
    <dbReference type="NCBI Taxonomy" id="2506594"/>
    <lineage>
        <taxon>Viruses</taxon>
        <taxon>Pithoviruses</taxon>
    </lineage>
</organism>
<name>A0A481Z8I0_9VIRU</name>
<sequence length="146" mass="16590">MSASGLAQDLIARAFLCRLEDASLETLMMLQKAVQRETCRIQGQGPIAILNTWMTKKRARSVKYTYTRKGCVLWPDESGQERKCGGWICVLLIQDEFGAKMRYSTSISTEEVCFILENGGSRCFKKLSKRRVARFAFTENSENFAL</sequence>
<reference evidence="1" key="1">
    <citation type="journal article" date="2019" name="MBio">
        <title>Virus Genomes from Deep Sea Sediments Expand the Ocean Megavirome and Support Independent Origins of Viral Gigantism.</title>
        <authorList>
            <person name="Backstrom D."/>
            <person name="Yutin N."/>
            <person name="Jorgensen S.L."/>
            <person name="Dharamshi J."/>
            <person name="Homa F."/>
            <person name="Zaremba-Niedwiedzka K."/>
            <person name="Spang A."/>
            <person name="Wolf Y.I."/>
            <person name="Koonin E.V."/>
            <person name="Ettema T.J."/>
        </authorList>
    </citation>
    <scope>NUCLEOTIDE SEQUENCE</scope>
</reference>
<dbReference type="EMBL" id="MK500568">
    <property type="protein sequence ID" value="QBK92184.1"/>
    <property type="molecule type" value="Genomic_DNA"/>
</dbReference>
<accession>A0A481Z8I0</accession>
<gene>
    <name evidence="1" type="ORF">LCPAC304_05310</name>
</gene>
<evidence type="ECO:0000313" key="1">
    <source>
        <dbReference type="EMBL" id="QBK92184.1"/>
    </source>
</evidence>
<proteinExistence type="predicted"/>